<accession>A0A934IXZ6</accession>
<evidence type="ECO:0000313" key="3">
    <source>
        <dbReference type="Proteomes" id="UP000602124"/>
    </source>
</evidence>
<keyword evidence="1" id="KW-0812">Transmembrane</keyword>
<feature type="transmembrane region" description="Helical" evidence="1">
    <location>
        <begin position="33"/>
        <end position="51"/>
    </location>
</feature>
<dbReference type="RefSeq" id="WP_198875472.1">
    <property type="nucleotide sequence ID" value="NZ_JAEKMH010000001.1"/>
</dbReference>
<feature type="transmembrane region" description="Helical" evidence="1">
    <location>
        <begin position="106"/>
        <end position="127"/>
    </location>
</feature>
<gene>
    <name evidence="2" type="ORF">JEQ47_06155</name>
</gene>
<organism evidence="2 3">
    <name type="scientific">Devosia sediminis</name>
    <dbReference type="NCBI Taxonomy" id="2798801"/>
    <lineage>
        <taxon>Bacteria</taxon>
        <taxon>Pseudomonadati</taxon>
        <taxon>Pseudomonadota</taxon>
        <taxon>Alphaproteobacteria</taxon>
        <taxon>Hyphomicrobiales</taxon>
        <taxon>Devosiaceae</taxon>
        <taxon>Devosia</taxon>
    </lineage>
</organism>
<feature type="transmembrane region" description="Helical" evidence="1">
    <location>
        <begin position="57"/>
        <end position="79"/>
    </location>
</feature>
<dbReference type="Proteomes" id="UP000602124">
    <property type="component" value="Unassembled WGS sequence"/>
</dbReference>
<comment type="caution">
    <text evidence="2">The sequence shown here is derived from an EMBL/GenBank/DDBJ whole genome shotgun (WGS) entry which is preliminary data.</text>
</comment>
<proteinExistence type="predicted"/>
<dbReference type="EMBL" id="JAEKMH010000001">
    <property type="protein sequence ID" value="MBJ3784295.1"/>
    <property type="molecule type" value="Genomic_DNA"/>
</dbReference>
<evidence type="ECO:0000256" key="1">
    <source>
        <dbReference type="SAM" id="Phobius"/>
    </source>
</evidence>
<dbReference type="Gene3D" id="1.20.120.1630">
    <property type="match status" value="1"/>
</dbReference>
<feature type="transmembrane region" description="Helical" evidence="1">
    <location>
        <begin position="209"/>
        <end position="227"/>
    </location>
</feature>
<feature type="transmembrane region" description="Helical" evidence="1">
    <location>
        <begin position="185"/>
        <end position="203"/>
    </location>
</feature>
<keyword evidence="1" id="KW-0472">Membrane</keyword>
<feature type="transmembrane region" description="Helical" evidence="1">
    <location>
        <begin position="139"/>
        <end position="156"/>
    </location>
</feature>
<dbReference type="PANTHER" id="PTHR32251">
    <property type="entry name" value="3-OXO-5-ALPHA-STEROID 4-DEHYDROGENASE"/>
    <property type="match status" value="1"/>
</dbReference>
<sequence>MLLAYPWPALPAALVLTLLVSALGFIRTDYFVSLGYGFSIALLAVAFPLAYQPQLDLFTLAQSGLLLAYGLRLSSHLIARERQPSFARELEASKERSRHIKGGLKLVIWVSVAALYVAMYAPALISLSARADGADLSSLPWGLSVAALGLALEALADWQKTQFKKAYPQRFCDTGLFSMVRCPNYFGEMVFWLGIFVSGLSAYASLLDWALALAGLICIQLIMLGSARRLEFKQAERYGDDAEFRGYERRVPILLPLVPLYSLKNLKVYLG</sequence>
<dbReference type="PANTHER" id="PTHR32251:SF15">
    <property type="entry name" value="3-OXO-5-ALPHA-STEROID 4-DEHYDROGENASE (DUF1295)"/>
    <property type="match status" value="1"/>
</dbReference>
<dbReference type="AlphaFoldDB" id="A0A934IXZ6"/>
<dbReference type="PROSITE" id="PS50244">
    <property type="entry name" value="S5A_REDUCTASE"/>
    <property type="match status" value="1"/>
</dbReference>
<dbReference type="GO" id="GO:0016020">
    <property type="term" value="C:membrane"/>
    <property type="evidence" value="ECO:0007669"/>
    <property type="project" value="TreeGrafter"/>
</dbReference>
<name>A0A934IXZ6_9HYPH</name>
<protein>
    <submittedName>
        <fullName evidence="2">DUF1295 domain-containing protein</fullName>
    </submittedName>
</protein>
<keyword evidence="1" id="KW-1133">Transmembrane helix</keyword>
<feature type="transmembrane region" description="Helical" evidence="1">
    <location>
        <begin position="6"/>
        <end position="26"/>
    </location>
</feature>
<dbReference type="Pfam" id="PF06966">
    <property type="entry name" value="DUF1295"/>
    <property type="match status" value="1"/>
</dbReference>
<keyword evidence="3" id="KW-1185">Reference proteome</keyword>
<dbReference type="InterPro" id="IPR010721">
    <property type="entry name" value="UstE-like"/>
</dbReference>
<evidence type="ECO:0000313" key="2">
    <source>
        <dbReference type="EMBL" id="MBJ3784295.1"/>
    </source>
</evidence>
<reference evidence="2" key="1">
    <citation type="submission" date="2020-12" db="EMBL/GenBank/DDBJ databases">
        <title>Devosia sp. MSA67 isolated from Mo River.</title>
        <authorList>
            <person name="Ma F."/>
            <person name="Zi Z."/>
        </authorList>
    </citation>
    <scope>NUCLEOTIDE SEQUENCE</scope>
    <source>
        <strain evidence="2">MSA67</strain>
    </source>
</reference>